<dbReference type="AlphaFoldDB" id="A0A069D1J4"/>
<accession>A0A069D1J4</accession>
<dbReference type="RefSeq" id="WP_145912361.1">
    <property type="nucleotide sequence ID" value="NZ_DF820491.1"/>
</dbReference>
<gene>
    <name evidence="1" type="ORF">WOSG25_080530</name>
</gene>
<organism evidence="1 2">
    <name type="scientific">Weissella oryzae (strain DSM 25784 / JCM 18191 / LMG 30913 / SG25)</name>
    <dbReference type="NCBI Taxonomy" id="1329250"/>
    <lineage>
        <taxon>Bacteria</taxon>
        <taxon>Bacillati</taxon>
        <taxon>Bacillota</taxon>
        <taxon>Bacilli</taxon>
        <taxon>Lactobacillales</taxon>
        <taxon>Lactobacillaceae</taxon>
        <taxon>Weissella</taxon>
    </lineage>
</organism>
<evidence type="ECO:0000313" key="1">
    <source>
        <dbReference type="EMBL" id="GAK31221.1"/>
    </source>
</evidence>
<dbReference type="Proteomes" id="UP000030643">
    <property type="component" value="Unassembled WGS sequence"/>
</dbReference>
<protein>
    <submittedName>
        <fullName evidence="1">Uncharacterized protein</fullName>
    </submittedName>
</protein>
<proteinExistence type="predicted"/>
<dbReference type="STRING" id="1329250.WOSG25_080530"/>
<name>A0A069D1J4_WEIOS</name>
<dbReference type="EMBL" id="DF820491">
    <property type="protein sequence ID" value="GAK31221.1"/>
    <property type="molecule type" value="Genomic_DNA"/>
</dbReference>
<keyword evidence="2" id="KW-1185">Reference proteome</keyword>
<sequence>MDYKKDYDWQQEKTRQISVAREIKNNYANLLSIKFKNQGVKMGSGAISYDVELNDSHFELNGVSYFGEDNINSGGSYDPQKGKLVYGKTVQKINVSLSDGEVVKE</sequence>
<evidence type="ECO:0000313" key="2">
    <source>
        <dbReference type="Proteomes" id="UP000030643"/>
    </source>
</evidence>
<reference evidence="2" key="1">
    <citation type="journal article" date="2014" name="Genome Announc.">
        <title>Draft genome sequence of Weissella oryzae SG25T, isolated from fermented rice grains.</title>
        <authorList>
            <person name="Tanizawa Y."/>
            <person name="Fujisawa T."/>
            <person name="Mochizuki T."/>
            <person name="Kaminuma E."/>
            <person name="Suzuki Y."/>
            <person name="Nakamura Y."/>
            <person name="Tohno M."/>
        </authorList>
    </citation>
    <scope>NUCLEOTIDE SEQUENCE [LARGE SCALE GENOMIC DNA]</scope>
    <source>
        <strain evidence="2">DSM 25784 / JCM 18191 / LMG 30913 / SG25</strain>
    </source>
</reference>